<dbReference type="AlphaFoldDB" id="A0A164KWU4"/>
<evidence type="ECO:0000313" key="1">
    <source>
        <dbReference type="EMBL" id="KZS03601.1"/>
    </source>
</evidence>
<dbReference type="Pfam" id="PF18758">
    <property type="entry name" value="KDZ"/>
    <property type="match status" value="1"/>
</dbReference>
<keyword evidence="2" id="KW-1185">Reference proteome</keyword>
<dbReference type="Proteomes" id="UP000076858">
    <property type="component" value="Unassembled WGS sequence"/>
</dbReference>
<dbReference type="PANTHER" id="PTHR33104:SF2">
    <property type="entry name" value="CXC3 LIKE CYSTEINE CLUSTER DOMAIN-CONTAINING PROTEIN"/>
    <property type="match status" value="1"/>
</dbReference>
<dbReference type="EMBL" id="LRGB01003245">
    <property type="protein sequence ID" value="KZS03601.1"/>
    <property type="molecule type" value="Genomic_DNA"/>
</dbReference>
<reference evidence="1 2" key="1">
    <citation type="submission" date="2016-03" db="EMBL/GenBank/DDBJ databases">
        <title>EvidentialGene: Evidence-directed Construction of Genes on Genomes.</title>
        <authorList>
            <person name="Gilbert D.G."/>
            <person name="Choi J.-H."/>
            <person name="Mockaitis K."/>
            <person name="Colbourne J."/>
            <person name="Pfrender M."/>
        </authorList>
    </citation>
    <scope>NUCLEOTIDE SEQUENCE [LARGE SCALE GENOMIC DNA]</scope>
    <source>
        <strain evidence="1 2">Xinb3</strain>
        <tissue evidence="1">Complete organism</tissue>
    </source>
</reference>
<evidence type="ECO:0000313" key="2">
    <source>
        <dbReference type="Proteomes" id="UP000076858"/>
    </source>
</evidence>
<name>A0A164KWU4_9CRUS</name>
<proteinExistence type="predicted"/>
<protein>
    <submittedName>
        <fullName evidence="1">Uncharacterized protein</fullName>
    </submittedName>
</protein>
<gene>
    <name evidence="1" type="ORF">APZ42_033636</name>
</gene>
<organism evidence="1 2">
    <name type="scientific">Daphnia magna</name>
    <dbReference type="NCBI Taxonomy" id="35525"/>
    <lineage>
        <taxon>Eukaryota</taxon>
        <taxon>Metazoa</taxon>
        <taxon>Ecdysozoa</taxon>
        <taxon>Arthropoda</taxon>
        <taxon>Crustacea</taxon>
        <taxon>Branchiopoda</taxon>
        <taxon>Diplostraca</taxon>
        <taxon>Cladocera</taxon>
        <taxon>Anomopoda</taxon>
        <taxon>Daphniidae</taxon>
        <taxon>Daphnia</taxon>
    </lineage>
</organism>
<comment type="caution">
    <text evidence="1">The sequence shown here is derived from an EMBL/GenBank/DDBJ whole genome shotgun (WGS) entry which is preliminary data.</text>
</comment>
<sequence length="472" mass="55456">MKLYRFASAMDRAGESYYEDEIMVSDEEILFYINLIESRIPKVSQRTCSMQGLDIQSWPNGYVCQQKIGHYRTGDDELHSRACCALRQPIQRKTYKHTHDQHLESLRLGAKFFCNDVICKYWPFAVNVAKKFPERPEFSDAVTKQHWFLSRFHGRAHSWDCRVLHFGHWLPGAADFLDEEQEQVFATQGPRANTSKHMSRSGTFSVRPKILFAFYFLWAKNYRKKGRYSASLFYHNEEKDSKLPEYLVKCYHTALLRVPEYQMKLENMMTERNVTVENLDAILLSLKDRARQVRNKRSSSSWELGKLQLDLEGSVAADYDLIDTWMLMKRYEETVELNKKEMSMFLFSCERSINALNDEIQKREDDRRETYFPLSLIARSKDVAQATEILRLQKVIAEAREIFRQVQEGFRFEDEDYLDMVEKGQAEDILLEADDFDAALEEDDLIMGDCETDEDDCCDWLNGEDCNFTTEA</sequence>
<dbReference type="OrthoDB" id="6389504at2759"/>
<dbReference type="PANTHER" id="PTHR33104">
    <property type="entry name" value="SI:DKEY-29D5.2"/>
    <property type="match status" value="1"/>
</dbReference>
<dbReference type="InterPro" id="IPR040521">
    <property type="entry name" value="KDZ"/>
</dbReference>
<accession>A0A164KWU4</accession>